<dbReference type="OrthoDB" id="5380219at2759"/>
<dbReference type="SUPFAM" id="SSF81383">
    <property type="entry name" value="F-box domain"/>
    <property type="match status" value="1"/>
</dbReference>
<protein>
    <recommendedName>
        <fullName evidence="1">F-box domain-containing protein</fullName>
    </recommendedName>
</protein>
<dbReference type="PROSITE" id="PS50181">
    <property type="entry name" value="FBOX"/>
    <property type="match status" value="1"/>
</dbReference>
<evidence type="ECO:0000313" key="2">
    <source>
        <dbReference type="EMBL" id="CAF9937033.1"/>
    </source>
</evidence>
<dbReference type="InterPro" id="IPR036047">
    <property type="entry name" value="F-box-like_dom_sf"/>
</dbReference>
<dbReference type="Pfam" id="PF00646">
    <property type="entry name" value="F-box"/>
    <property type="match status" value="1"/>
</dbReference>
<comment type="caution">
    <text evidence="2">The sequence shown here is derived from an EMBL/GenBank/DDBJ whole genome shotgun (WGS) entry which is preliminary data.</text>
</comment>
<dbReference type="EMBL" id="CAJPDT010000096">
    <property type="protein sequence ID" value="CAF9937033.1"/>
    <property type="molecule type" value="Genomic_DNA"/>
</dbReference>
<evidence type="ECO:0000259" key="1">
    <source>
        <dbReference type="PROSITE" id="PS50181"/>
    </source>
</evidence>
<gene>
    <name evidence="2" type="ORF">IMSHALPRED_010992</name>
</gene>
<sequence length="196" mass="22044">MSASLLGVPAEIFEHILSYIPPQDYLKVKLLSKDFSAYASHVFKWKEMTKGEVVQGQTNWEASLKRGRHLRVFICTHCGLVKPTNDFTDNQAVKTNHKRICISCGISNGTYTKGKMPTINGQEHIPCWRCRKAVPKYNKWEEILASGKAGLTKAMDGSRTNGHLRLDALAFCQPCLGVMMPYKQAGSKKRQNDNIQ</sequence>
<dbReference type="Proteomes" id="UP000664534">
    <property type="component" value="Unassembled WGS sequence"/>
</dbReference>
<proteinExistence type="predicted"/>
<reference evidence="2" key="1">
    <citation type="submission" date="2021-03" db="EMBL/GenBank/DDBJ databases">
        <authorList>
            <person name="Tagirdzhanova G."/>
        </authorList>
    </citation>
    <scope>NUCLEOTIDE SEQUENCE</scope>
</reference>
<evidence type="ECO:0000313" key="3">
    <source>
        <dbReference type="Proteomes" id="UP000664534"/>
    </source>
</evidence>
<dbReference type="InterPro" id="IPR001810">
    <property type="entry name" value="F-box_dom"/>
</dbReference>
<organism evidence="2 3">
    <name type="scientific">Imshaugia aleurites</name>
    <dbReference type="NCBI Taxonomy" id="172621"/>
    <lineage>
        <taxon>Eukaryota</taxon>
        <taxon>Fungi</taxon>
        <taxon>Dikarya</taxon>
        <taxon>Ascomycota</taxon>
        <taxon>Pezizomycotina</taxon>
        <taxon>Lecanoromycetes</taxon>
        <taxon>OSLEUM clade</taxon>
        <taxon>Lecanoromycetidae</taxon>
        <taxon>Lecanorales</taxon>
        <taxon>Lecanorineae</taxon>
        <taxon>Parmeliaceae</taxon>
        <taxon>Imshaugia</taxon>
    </lineage>
</organism>
<keyword evidence="3" id="KW-1185">Reference proteome</keyword>
<dbReference type="Gene3D" id="1.20.1280.50">
    <property type="match status" value="1"/>
</dbReference>
<dbReference type="AlphaFoldDB" id="A0A8H3GBZ7"/>
<accession>A0A8H3GBZ7</accession>
<feature type="domain" description="F-box" evidence="1">
    <location>
        <begin position="2"/>
        <end position="48"/>
    </location>
</feature>
<name>A0A8H3GBZ7_9LECA</name>